<dbReference type="InterPro" id="IPR016039">
    <property type="entry name" value="Thiolase-like"/>
</dbReference>
<accession>A0A4R5B7C4</accession>
<dbReference type="EMBL" id="SMKU01000181">
    <property type="protein sequence ID" value="TDD79192.1"/>
    <property type="molecule type" value="Genomic_DNA"/>
</dbReference>
<organism evidence="1 2">
    <name type="scientific">Actinomadura rubrisoli</name>
    <dbReference type="NCBI Taxonomy" id="2530368"/>
    <lineage>
        <taxon>Bacteria</taxon>
        <taxon>Bacillati</taxon>
        <taxon>Actinomycetota</taxon>
        <taxon>Actinomycetes</taxon>
        <taxon>Streptosporangiales</taxon>
        <taxon>Thermomonosporaceae</taxon>
        <taxon>Actinomadura</taxon>
    </lineage>
</organism>
<evidence type="ECO:0000313" key="1">
    <source>
        <dbReference type="EMBL" id="TDD79192.1"/>
    </source>
</evidence>
<dbReference type="GO" id="GO:0016746">
    <property type="term" value="F:acyltransferase activity"/>
    <property type="evidence" value="ECO:0007669"/>
    <property type="project" value="UniProtKB-KW"/>
</dbReference>
<dbReference type="AlphaFoldDB" id="A0A4R5B7C4"/>
<dbReference type="OrthoDB" id="2636646at2"/>
<proteinExistence type="predicted"/>
<dbReference type="Proteomes" id="UP000294513">
    <property type="component" value="Unassembled WGS sequence"/>
</dbReference>
<comment type="caution">
    <text evidence="1">The sequence shown here is derived from an EMBL/GenBank/DDBJ whole genome shotgun (WGS) entry which is preliminary data.</text>
</comment>
<sequence>MIPSHLHAAAWTLGARRVLPSEVDAETAERLRREEIEGYHRAAEEPWRMAVSAAEETLKRSGLAVGDVDLVLYACESTDRRTDISLDPDRFAEALGAPSVPLMGVAANGCANLGALLRSARNAVAAGDAGTVLIVTTDAWDDRPRLVGAGTALMSDSAATALVSAARPDEGWLIGDIFTAVDHTMHAIDPAVDTIAMVRGTAQGVRDAAAGFFVPGRPAREDYTAVVADNLGAMVLKILASSAGLDRGRVFAQTSLHGHCFAADILLNLSAVAPGTPPGAKVLGLITGHNYWTCVGLERLGAA</sequence>
<dbReference type="Gene3D" id="3.40.47.10">
    <property type="match status" value="1"/>
</dbReference>
<dbReference type="PANTHER" id="PTHR34069:SF2">
    <property type="entry name" value="BETA-KETOACYL-[ACYL-CARRIER-PROTEIN] SYNTHASE III"/>
    <property type="match status" value="1"/>
</dbReference>
<dbReference type="SUPFAM" id="SSF53901">
    <property type="entry name" value="Thiolase-like"/>
    <property type="match status" value="1"/>
</dbReference>
<reference evidence="1 2" key="1">
    <citation type="submission" date="2019-03" db="EMBL/GenBank/DDBJ databases">
        <title>Draft genome sequences of novel Actinobacteria.</title>
        <authorList>
            <person name="Sahin N."/>
            <person name="Ay H."/>
            <person name="Saygin H."/>
        </authorList>
    </citation>
    <scope>NUCLEOTIDE SEQUENCE [LARGE SCALE GENOMIC DNA]</scope>
    <source>
        <strain evidence="1 2">H3C3</strain>
    </source>
</reference>
<evidence type="ECO:0008006" key="3">
    <source>
        <dbReference type="Google" id="ProtNLM"/>
    </source>
</evidence>
<protein>
    <recommendedName>
        <fullName evidence="3">3-oxoacyl-ACP synthase</fullName>
    </recommendedName>
</protein>
<dbReference type="PANTHER" id="PTHR34069">
    <property type="entry name" value="3-OXOACYL-[ACYL-CARRIER-PROTEIN] SYNTHASE 3"/>
    <property type="match status" value="1"/>
</dbReference>
<dbReference type="GO" id="GO:0044550">
    <property type="term" value="P:secondary metabolite biosynthetic process"/>
    <property type="evidence" value="ECO:0007669"/>
    <property type="project" value="TreeGrafter"/>
</dbReference>
<dbReference type="RefSeq" id="WP_131898530.1">
    <property type="nucleotide sequence ID" value="NZ_SMKU01000181.1"/>
</dbReference>
<keyword evidence="2" id="KW-1185">Reference proteome</keyword>
<name>A0A4R5B7C4_9ACTN</name>
<gene>
    <name evidence="1" type="ORF">E1298_28235</name>
</gene>
<evidence type="ECO:0000313" key="2">
    <source>
        <dbReference type="Proteomes" id="UP000294513"/>
    </source>
</evidence>